<keyword evidence="3 6" id="KW-1133">Transmembrane helix</keyword>
<dbReference type="GO" id="GO:0005634">
    <property type="term" value="C:nucleus"/>
    <property type="evidence" value="ECO:0007669"/>
    <property type="project" value="TreeGrafter"/>
</dbReference>
<name>A0A1Q9BYX4_SYMMI</name>
<dbReference type="EMBL" id="LSRX01002229">
    <property type="protein sequence ID" value="OLP75871.1"/>
    <property type="molecule type" value="Genomic_DNA"/>
</dbReference>
<feature type="transmembrane region" description="Helical" evidence="6">
    <location>
        <begin position="375"/>
        <end position="394"/>
    </location>
</feature>
<dbReference type="SMART" id="SM00028">
    <property type="entry name" value="TPR"/>
    <property type="match status" value="4"/>
</dbReference>
<dbReference type="PANTHER" id="PTHR46035:SF1">
    <property type="entry name" value="TETRATRICOPEPTIDE REPEAT PROTEIN 4"/>
    <property type="match status" value="1"/>
</dbReference>
<dbReference type="Gene3D" id="1.25.40.10">
    <property type="entry name" value="Tetratricopeptide repeat domain"/>
    <property type="match status" value="2"/>
</dbReference>
<dbReference type="OrthoDB" id="429938at2759"/>
<dbReference type="InterPro" id="IPR002781">
    <property type="entry name" value="TM_pro_TauE-like"/>
</dbReference>
<keyword evidence="4 6" id="KW-0472">Membrane</keyword>
<proteinExistence type="predicted"/>
<dbReference type="SUPFAM" id="SSF48452">
    <property type="entry name" value="TPR-like"/>
    <property type="match status" value="1"/>
</dbReference>
<feature type="transmembrane region" description="Helical" evidence="6">
    <location>
        <begin position="630"/>
        <end position="655"/>
    </location>
</feature>
<feature type="region of interest" description="Disordered" evidence="5">
    <location>
        <begin position="453"/>
        <end position="505"/>
    </location>
</feature>
<feature type="region of interest" description="Disordered" evidence="5">
    <location>
        <begin position="172"/>
        <end position="198"/>
    </location>
</feature>
<feature type="transmembrane region" description="Helical" evidence="6">
    <location>
        <begin position="329"/>
        <end position="355"/>
    </location>
</feature>
<dbReference type="GO" id="GO:0051879">
    <property type="term" value="F:Hsp90 protein binding"/>
    <property type="evidence" value="ECO:0007669"/>
    <property type="project" value="TreeGrafter"/>
</dbReference>
<evidence type="ECO:0000313" key="7">
    <source>
        <dbReference type="EMBL" id="OLP75871.1"/>
    </source>
</evidence>
<evidence type="ECO:0000256" key="5">
    <source>
        <dbReference type="SAM" id="MobiDB-lite"/>
    </source>
</evidence>
<evidence type="ECO:0000256" key="4">
    <source>
        <dbReference type="ARBA" id="ARBA00023136"/>
    </source>
</evidence>
<feature type="region of interest" description="Disordered" evidence="5">
    <location>
        <begin position="12"/>
        <end position="36"/>
    </location>
</feature>
<feature type="transmembrane region" description="Helical" evidence="6">
    <location>
        <begin position="401"/>
        <end position="422"/>
    </location>
</feature>
<dbReference type="GO" id="GO:0005829">
    <property type="term" value="C:cytosol"/>
    <property type="evidence" value="ECO:0007669"/>
    <property type="project" value="TreeGrafter"/>
</dbReference>
<evidence type="ECO:0000256" key="6">
    <source>
        <dbReference type="SAM" id="Phobius"/>
    </source>
</evidence>
<protein>
    <submittedName>
        <fullName evidence="7">Small glutamine-rich tetratricopeptide repeat-containing protein beta</fullName>
    </submittedName>
</protein>
<keyword evidence="2 6" id="KW-0812">Transmembrane</keyword>
<evidence type="ECO:0000256" key="2">
    <source>
        <dbReference type="ARBA" id="ARBA00022692"/>
    </source>
</evidence>
<feature type="compositionally biased region" description="Low complexity" evidence="5">
    <location>
        <begin position="12"/>
        <end position="25"/>
    </location>
</feature>
<keyword evidence="8" id="KW-1185">Reference proteome</keyword>
<feature type="compositionally biased region" description="Basic and acidic residues" evidence="5">
    <location>
        <begin position="172"/>
        <end position="183"/>
    </location>
</feature>
<feature type="region of interest" description="Disordered" evidence="5">
    <location>
        <begin position="665"/>
        <end position="691"/>
    </location>
</feature>
<dbReference type="GO" id="GO:0030544">
    <property type="term" value="F:Hsp70 protein binding"/>
    <property type="evidence" value="ECO:0007669"/>
    <property type="project" value="TreeGrafter"/>
</dbReference>
<dbReference type="Proteomes" id="UP000186817">
    <property type="component" value="Unassembled WGS sequence"/>
</dbReference>
<evidence type="ECO:0000256" key="3">
    <source>
        <dbReference type="ARBA" id="ARBA00022989"/>
    </source>
</evidence>
<sequence length="728" mass="78442">MMPSMLFQTSFTKPPAAMTGAPTAAEGYASGPPKVGPEAAEVKRLCEERVATWKSDGNARLTEGDVSGAVECYSRGIDAAKEAGVEGKLLSQLYLNRAQAQARIGKQAEALQDSEFALEHDQLNGRAYWRAATAALGLNRPDTAAALCMRGIKVLGDSDTLSSLLEEAKQKLEEAKRSQEDTQRAASSQVEAEEVEPTIASELSERAAALLRAYRDQDEAVRQFENIRRAVKLFQASLQEDSNNEEALLGLGEILDEGLGGLEPDPDAARVLWMQAATTGSQRAQLKMCIAGSTGKGLKVDMKTDARVRRKKHPSHLLFFHMEHYGLPAAALTFALSNASGLARVVASLGGYMIFTTGILLSDTLGYNIGSLEDAAAFIVFFDLGSVYTIWTLRAHINLRFLIAMWLPWTIFELIGTRVLIANSDSPWLKRSFGILLFVVLLVDAFEQHRRNRQASSSDADSSQKAQAFGQPTVVSGQENAAVPDAEVETGEAGERSRVLQKQPSPIGFDPARPRDLAKAIALGATGGLLKGMYTVPMPALTIFILFSGIDKDTWRANAVLNSAAGLPTKAYYLFVMEKKFDKRRVPQYIASVLGILCATPLGNFIARRINKDTFKDVVRALTFSGACSMLASGTFMAAWAVLIAFSCSCALTICRYRARLSGENQASGPPDLYQPAKGRQMPGSLAQSQGRGVQALGRYACAARRAALPTSAAEGSKPGHAGTGERS</sequence>
<evidence type="ECO:0000256" key="1">
    <source>
        <dbReference type="ARBA" id="ARBA00004141"/>
    </source>
</evidence>
<dbReference type="GO" id="GO:0016020">
    <property type="term" value="C:membrane"/>
    <property type="evidence" value="ECO:0007669"/>
    <property type="project" value="UniProtKB-SubCell"/>
</dbReference>
<feature type="transmembrane region" description="Helical" evidence="6">
    <location>
        <begin position="589"/>
        <end position="610"/>
    </location>
</feature>
<dbReference type="Pfam" id="PF01925">
    <property type="entry name" value="TauE"/>
    <property type="match status" value="1"/>
</dbReference>
<reference evidence="7 8" key="1">
    <citation type="submission" date="2016-02" db="EMBL/GenBank/DDBJ databases">
        <title>Genome analysis of coral dinoflagellate symbionts highlights evolutionary adaptations to a symbiotic lifestyle.</title>
        <authorList>
            <person name="Aranda M."/>
            <person name="Li Y."/>
            <person name="Liew Y.J."/>
            <person name="Baumgarten S."/>
            <person name="Simakov O."/>
            <person name="Wilson M."/>
            <person name="Piel J."/>
            <person name="Ashoor H."/>
            <person name="Bougouffa S."/>
            <person name="Bajic V.B."/>
            <person name="Ryu T."/>
            <person name="Ravasi T."/>
            <person name="Bayer T."/>
            <person name="Micklem G."/>
            <person name="Kim H."/>
            <person name="Bhak J."/>
            <person name="Lajeunesse T.C."/>
            <person name="Voolstra C.R."/>
        </authorList>
    </citation>
    <scope>NUCLEOTIDE SEQUENCE [LARGE SCALE GENOMIC DNA]</scope>
    <source>
        <strain evidence="7 8">CCMP2467</strain>
    </source>
</reference>
<accession>A0A1Q9BYX4</accession>
<dbReference type="GO" id="GO:0006457">
    <property type="term" value="P:protein folding"/>
    <property type="evidence" value="ECO:0007669"/>
    <property type="project" value="TreeGrafter"/>
</dbReference>
<gene>
    <name evidence="7" type="primary">Sgtb</name>
    <name evidence="7" type="ORF">AK812_SmicGene44268</name>
</gene>
<dbReference type="AlphaFoldDB" id="A0A1Q9BYX4"/>
<dbReference type="InterPro" id="IPR011990">
    <property type="entry name" value="TPR-like_helical_dom_sf"/>
</dbReference>
<comment type="subcellular location">
    <subcellularLocation>
        <location evidence="1">Membrane</location>
        <topology evidence="1">Multi-pass membrane protein</topology>
    </subcellularLocation>
</comment>
<organism evidence="7 8">
    <name type="scientific">Symbiodinium microadriaticum</name>
    <name type="common">Dinoflagellate</name>
    <name type="synonym">Zooxanthella microadriatica</name>
    <dbReference type="NCBI Taxonomy" id="2951"/>
    <lineage>
        <taxon>Eukaryota</taxon>
        <taxon>Sar</taxon>
        <taxon>Alveolata</taxon>
        <taxon>Dinophyceae</taxon>
        <taxon>Suessiales</taxon>
        <taxon>Symbiodiniaceae</taxon>
        <taxon>Symbiodinium</taxon>
    </lineage>
</organism>
<evidence type="ECO:0000313" key="8">
    <source>
        <dbReference type="Proteomes" id="UP000186817"/>
    </source>
</evidence>
<dbReference type="PANTHER" id="PTHR46035">
    <property type="entry name" value="TETRATRICOPEPTIDE REPEAT PROTEIN 4"/>
    <property type="match status" value="1"/>
</dbReference>
<feature type="compositionally biased region" description="Low complexity" evidence="5">
    <location>
        <begin position="454"/>
        <end position="468"/>
    </location>
</feature>
<feature type="region of interest" description="Disordered" evidence="5">
    <location>
        <begin position="707"/>
        <end position="728"/>
    </location>
</feature>
<comment type="caution">
    <text evidence="7">The sequence shown here is derived from an EMBL/GenBank/DDBJ whole genome shotgun (WGS) entry which is preliminary data.</text>
</comment>
<dbReference type="InterPro" id="IPR019734">
    <property type="entry name" value="TPR_rpt"/>
</dbReference>